<dbReference type="Gene3D" id="3.30.70.1170">
    <property type="entry name" value="Sun protein, domain 3"/>
    <property type="match status" value="1"/>
</dbReference>
<dbReference type="CDD" id="cd02440">
    <property type="entry name" value="AdoMet_MTases"/>
    <property type="match status" value="1"/>
</dbReference>
<feature type="binding site" evidence="14">
    <location>
        <begin position="265"/>
        <end position="271"/>
    </location>
    <ligand>
        <name>S-adenosyl-L-methionine</name>
        <dbReference type="ChEBI" id="CHEBI:59789"/>
    </ligand>
</feature>
<comment type="catalytic activity">
    <reaction evidence="13">
        <text>cytidine(967) in 16S rRNA + S-adenosyl-L-methionine = 5-methylcytidine(967) in 16S rRNA + S-adenosyl-L-homocysteine + H(+)</text>
        <dbReference type="Rhea" id="RHEA:42748"/>
        <dbReference type="Rhea" id="RHEA-COMP:10219"/>
        <dbReference type="Rhea" id="RHEA-COMP:10220"/>
        <dbReference type="ChEBI" id="CHEBI:15378"/>
        <dbReference type="ChEBI" id="CHEBI:57856"/>
        <dbReference type="ChEBI" id="CHEBI:59789"/>
        <dbReference type="ChEBI" id="CHEBI:74483"/>
        <dbReference type="ChEBI" id="CHEBI:82748"/>
        <dbReference type="EC" id="2.1.1.176"/>
    </reaction>
</comment>
<protein>
    <recommendedName>
        <fullName evidence="4">16S rRNA (cytosine(967)-C(5))-methyltransferase</fullName>
        <ecNumber evidence="4">2.1.1.176</ecNumber>
    </recommendedName>
    <alternativeName>
        <fullName evidence="11">16S rRNA m5C967 methyltransferase</fullName>
    </alternativeName>
    <alternativeName>
        <fullName evidence="12">rRNA (cytosine-C(5)-)-methyltransferase RsmB</fullName>
    </alternativeName>
</protein>
<dbReference type="Pfam" id="PF01189">
    <property type="entry name" value="Methyltr_RsmB-F"/>
    <property type="match status" value="1"/>
</dbReference>
<dbReference type="InterPro" id="IPR029063">
    <property type="entry name" value="SAM-dependent_MTases_sf"/>
</dbReference>
<dbReference type="FunFam" id="1.10.940.10:FF:000006">
    <property type="entry name" value="16S rRNA (Cytosine(967)-C(5))-methyltransferase RsmB"/>
    <property type="match status" value="1"/>
</dbReference>
<evidence type="ECO:0000259" key="15">
    <source>
        <dbReference type="PROSITE" id="PS51686"/>
    </source>
</evidence>
<accession>A0A1G6HVX8</accession>
<dbReference type="InterPro" id="IPR004573">
    <property type="entry name" value="rRNA_ssu_MeTfrase_B"/>
</dbReference>
<dbReference type="NCBIfam" id="TIGR00563">
    <property type="entry name" value="rsmB"/>
    <property type="match status" value="1"/>
</dbReference>
<dbReference type="InterPro" id="IPR006027">
    <property type="entry name" value="NusB_RsmB_TIM44"/>
</dbReference>
<dbReference type="PANTHER" id="PTHR22807:SF53">
    <property type="entry name" value="RIBOSOMAL RNA SMALL SUBUNIT METHYLTRANSFERASE B-RELATED"/>
    <property type="match status" value="1"/>
</dbReference>
<name>A0A1G6HVX8_9BACL</name>
<dbReference type="PANTHER" id="PTHR22807">
    <property type="entry name" value="NOP2 YEAST -RELATED NOL1/NOP2/FMU SUN DOMAIN-CONTAINING"/>
    <property type="match status" value="1"/>
</dbReference>
<evidence type="ECO:0000256" key="9">
    <source>
        <dbReference type="ARBA" id="ARBA00022691"/>
    </source>
</evidence>
<organism evidence="16 17">
    <name type="scientific">Melghirimyces thermohalophilus</name>
    <dbReference type="NCBI Taxonomy" id="1236220"/>
    <lineage>
        <taxon>Bacteria</taxon>
        <taxon>Bacillati</taxon>
        <taxon>Bacillota</taxon>
        <taxon>Bacilli</taxon>
        <taxon>Bacillales</taxon>
        <taxon>Thermoactinomycetaceae</taxon>
        <taxon>Melghirimyces</taxon>
    </lineage>
</organism>
<feature type="domain" description="SAM-dependent MTase RsmB/NOP-type" evidence="15">
    <location>
        <begin position="173"/>
        <end position="452"/>
    </location>
</feature>
<dbReference type="InterPro" id="IPR018314">
    <property type="entry name" value="RsmB/NOL1/NOP2-like_CS"/>
</dbReference>
<dbReference type="AlphaFoldDB" id="A0A1G6HVX8"/>
<dbReference type="CDD" id="cd00620">
    <property type="entry name" value="Methyltransferase_Sun"/>
    <property type="match status" value="1"/>
</dbReference>
<feature type="binding site" evidence="14">
    <location>
        <position position="289"/>
    </location>
    <ligand>
        <name>S-adenosyl-L-methionine</name>
        <dbReference type="ChEBI" id="CHEBI:59789"/>
    </ligand>
</feature>
<keyword evidence="9 14" id="KW-0949">S-adenosyl-L-methionine</keyword>
<keyword evidence="8 14" id="KW-0808">Transferase</keyword>
<dbReference type="InterPro" id="IPR035926">
    <property type="entry name" value="NusB-like_sf"/>
</dbReference>
<dbReference type="EMBL" id="FMZA01000001">
    <property type="protein sequence ID" value="SDB97985.1"/>
    <property type="molecule type" value="Genomic_DNA"/>
</dbReference>
<evidence type="ECO:0000256" key="14">
    <source>
        <dbReference type="PROSITE-ProRule" id="PRU01023"/>
    </source>
</evidence>
<evidence type="ECO:0000256" key="3">
    <source>
        <dbReference type="ARBA" id="ARBA00007494"/>
    </source>
</evidence>
<keyword evidence="10 14" id="KW-0694">RNA-binding</keyword>
<dbReference type="InterPro" id="IPR049560">
    <property type="entry name" value="MeTrfase_RsmB-F_NOP2_cat"/>
</dbReference>
<dbReference type="GO" id="GO:0003723">
    <property type="term" value="F:RNA binding"/>
    <property type="evidence" value="ECO:0007669"/>
    <property type="project" value="UniProtKB-UniRule"/>
</dbReference>
<evidence type="ECO:0000256" key="11">
    <source>
        <dbReference type="ARBA" id="ARBA00030399"/>
    </source>
</evidence>
<dbReference type="SUPFAM" id="SSF48013">
    <property type="entry name" value="NusB-like"/>
    <property type="match status" value="1"/>
</dbReference>
<dbReference type="PRINTS" id="PR02008">
    <property type="entry name" value="RCMTFAMILY"/>
</dbReference>
<feature type="binding site" evidence="14">
    <location>
        <position position="316"/>
    </location>
    <ligand>
        <name>S-adenosyl-L-methionine</name>
        <dbReference type="ChEBI" id="CHEBI:59789"/>
    </ligand>
</feature>
<dbReference type="InterPro" id="IPR023267">
    <property type="entry name" value="RCMT"/>
</dbReference>
<evidence type="ECO:0000256" key="10">
    <source>
        <dbReference type="ARBA" id="ARBA00022884"/>
    </source>
</evidence>
<reference evidence="16 17" key="1">
    <citation type="submission" date="2016-10" db="EMBL/GenBank/DDBJ databases">
        <authorList>
            <person name="de Groot N.N."/>
        </authorList>
    </citation>
    <scope>NUCLEOTIDE SEQUENCE [LARGE SCALE GENOMIC DNA]</scope>
    <source>
        <strain evidence="16 17">DSM 45514</strain>
    </source>
</reference>
<sequence>MAVRKTVREVALDVLVAVEEREAYSNLLLDHALKESGLSARDRGLATELVYGTIQRRLTLDWILNDLVKKGVSSLAPWVRQLLRMGVYQLRYLDRIPDRAVVHETVSIAKKRGHRGISGLANGVLRSYQRRRREWQLPAQPETHRELALVTSHPEWLVRRLSGVYGMEETKAMLEANNRPPRSSVRINLLKGDREEVAERIRQKMPAVAVEPSAVSVQGLVLSGGGNPAASTLFREGWYTVQDESSMLVSEILDPQPGERVLDGCAAPGGKTGHLAERMADEGVLVSCDIHSHKVDQIQDQVRRLGLTIVEPRRTDMRELVGSEKPFDRVLLDAPCSGLGVIRRKPDIKWSKEPREIEALTDLQKQLLDAAAKLVSPGGILVYSTCTLEPEENSRQVEAFLDGHPDFYPDITLEERLPEIVREQAILGEGWVQILPHHFDSDGFFIARLKKS</sequence>
<dbReference type="Gene3D" id="3.40.50.150">
    <property type="entry name" value="Vaccinia Virus protein VP39"/>
    <property type="match status" value="1"/>
</dbReference>
<keyword evidence="5" id="KW-0963">Cytoplasm</keyword>
<comment type="function">
    <text evidence="1">Specifically methylates the cytosine at position 967 (m5C967) of 16S rRNA.</text>
</comment>
<evidence type="ECO:0000256" key="6">
    <source>
        <dbReference type="ARBA" id="ARBA00022552"/>
    </source>
</evidence>
<dbReference type="PROSITE" id="PS01153">
    <property type="entry name" value="NOL1_NOP2_SUN"/>
    <property type="match status" value="1"/>
</dbReference>
<evidence type="ECO:0000256" key="5">
    <source>
        <dbReference type="ARBA" id="ARBA00022490"/>
    </source>
</evidence>
<feature type="active site" description="Nucleophile" evidence="14">
    <location>
        <position position="386"/>
    </location>
</feature>
<evidence type="ECO:0000256" key="4">
    <source>
        <dbReference type="ARBA" id="ARBA00012140"/>
    </source>
</evidence>
<feature type="binding site" evidence="14">
    <location>
        <position position="333"/>
    </location>
    <ligand>
        <name>S-adenosyl-L-methionine</name>
        <dbReference type="ChEBI" id="CHEBI:59789"/>
    </ligand>
</feature>
<evidence type="ECO:0000313" key="17">
    <source>
        <dbReference type="Proteomes" id="UP000199387"/>
    </source>
</evidence>
<evidence type="ECO:0000313" key="16">
    <source>
        <dbReference type="EMBL" id="SDB97985.1"/>
    </source>
</evidence>
<dbReference type="Pfam" id="PF01029">
    <property type="entry name" value="NusB"/>
    <property type="match status" value="1"/>
</dbReference>
<comment type="subcellular location">
    <subcellularLocation>
        <location evidence="2">Cytoplasm</location>
    </subcellularLocation>
</comment>
<keyword evidence="7 14" id="KW-0489">Methyltransferase</keyword>
<dbReference type="NCBIfam" id="NF011494">
    <property type="entry name" value="PRK14902.1"/>
    <property type="match status" value="1"/>
</dbReference>
<evidence type="ECO:0000256" key="1">
    <source>
        <dbReference type="ARBA" id="ARBA00002724"/>
    </source>
</evidence>
<dbReference type="Proteomes" id="UP000199387">
    <property type="component" value="Unassembled WGS sequence"/>
</dbReference>
<gene>
    <name evidence="16" type="ORF">SAMN04488112_101260</name>
</gene>
<dbReference type="GO" id="GO:0005737">
    <property type="term" value="C:cytoplasm"/>
    <property type="evidence" value="ECO:0007669"/>
    <property type="project" value="UniProtKB-SubCell"/>
</dbReference>
<dbReference type="OrthoDB" id="9810297at2"/>
<dbReference type="InterPro" id="IPR054728">
    <property type="entry name" value="RsmB-like_ferredoxin"/>
</dbReference>
<dbReference type="SUPFAM" id="SSF53335">
    <property type="entry name" value="S-adenosyl-L-methionine-dependent methyltransferases"/>
    <property type="match status" value="1"/>
</dbReference>
<dbReference type="InterPro" id="IPR048019">
    <property type="entry name" value="RsmB-like_N"/>
</dbReference>
<keyword evidence="6" id="KW-0698">rRNA processing</keyword>
<dbReference type="GO" id="GO:0008649">
    <property type="term" value="F:rRNA methyltransferase activity"/>
    <property type="evidence" value="ECO:0007669"/>
    <property type="project" value="InterPro"/>
</dbReference>
<evidence type="ECO:0000256" key="7">
    <source>
        <dbReference type="ARBA" id="ARBA00022603"/>
    </source>
</evidence>
<dbReference type="PROSITE" id="PS51686">
    <property type="entry name" value="SAM_MT_RSMB_NOP"/>
    <property type="match status" value="1"/>
</dbReference>
<comment type="similarity">
    <text evidence="3 14">Belongs to the class I-like SAM-binding methyltransferase superfamily. RsmB/NOP family.</text>
</comment>
<dbReference type="FunFam" id="3.40.50.150:FF:000257">
    <property type="entry name" value="16S rRNA methyltransferase"/>
    <property type="match status" value="1"/>
</dbReference>
<evidence type="ECO:0000256" key="8">
    <source>
        <dbReference type="ARBA" id="ARBA00022679"/>
    </source>
</evidence>
<dbReference type="Gene3D" id="1.10.940.10">
    <property type="entry name" value="NusB-like"/>
    <property type="match status" value="1"/>
</dbReference>
<dbReference type="GO" id="GO:0006355">
    <property type="term" value="P:regulation of DNA-templated transcription"/>
    <property type="evidence" value="ECO:0007669"/>
    <property type="project" value="InterPro"/>
</dbReference>
<evidence type="ECO:0000256" key="2">
    <source>
        <dbReference type="ARBA" id="ARBA00004496"/>
    </source>
</evidence>
<dbReference type="STRING" id="1236220.SAMN04488112_101260"/>
<dbReference type="RefSeq" id="WP_091565736.1">
    <property type="nucleotide sequence ID" value="NZ_FMZA01000001.1"/>
</dbReference>
<evidence type="ECO:0000256" key="13">
    <source>
        <dbReference type="ARBA" id="ARBA00047283"/>
    </source>
</evidence>
<proteinExistence type="inferred from homology"/>
<dbReference type="Pfam" id="PF22458">
    <property type="entry name" value="RsmF-B_ferredox"/>
    <property type="match status" value="1"/>
</dbReference>
<dbReference type="InterPro" id="IPR001678">
    <property type="entry name" value="MeTrfase_RsmB-F_NOP2_dom"/>
</dbReference>
<keyword evidence="17" id="KW-1185">Reference proteome</keyword>
<dbReference type="EC" id="2.1.1.176" evidence="4"/>
<evidence type="ECO:0000256" key="12">
    <source>
        <dbReference type="ARBA" id="ARBA00031088"/>
    </source>
</evidence>